<comment type="caution">
    <text evidence="2">The sequence shown here is derived from an EMBL/GenBank/DDBJ whole genome shotgun (WGS) entry which is preliminary data.</text>
</comment>
<keyword evidence="3" id="KW-1185">Reference proteome</keyword>
<name>A0AAE0Y904_9GAST</name>
<evidence type="ECO:0000256" key="1">
    <source>
        <dbReference type="SAM" id="MobiDB-lite"/>
    </source>
</evidence>
<sequence length="99" mass="11199">MARLAGDSAVSTQPRAQGRRRKVKVASRSKRRRQNGVPGSPLLFTEIRMESQDHPCSSLRSEWSIGSPLLFTEIRMESQDHPCSSLRSEWSPRITLALH</sequence>
<reference evidence="2" key="1">
    <citation type="journal article" date="2023" name="G3 (Bethesda)">
        <title>A reference genome for the long-term kleptoplast-retaining sea slug Elysia crispata morphotype clarki.</title>
        <authorList>
            <person name="Eastman K.E."/>
            <person name="Pendleton A.L."/>
            <person name="Shaikh M.A."/>
            <person name="Suttiyut T."/>
            <person name="Ogas R."/>
            <person name="Tomko P."/>
            <person name="Gavelis G."/>
            <person name="Widhalm J.R."/>
            <person name="Wisecaver J.H."/>
        </authorList>
    </citation>
    <scope>NUCLEOTIDE SEQUENCE</scope>
    <source>
        <strain evidence="2">ECLA1</strain>
    </source>
</reference>
<accession>A0AAE0Y904</accession>
<evidence type="ECO:0000313" key="3">
    <source>
        <dbReference type="Proteomes" id="UP001283361"/>
    </source>
</evidence>
<dbReference type="EMBL" id="JAWDGP010006658">
    <property type="protein sequence ID" value="KAK3737316.1"/>
    <property type="molecule type" value="Genomic_DNA"/>
</dbReference>
<evidence type="ECO:0000313" key="2">
    <source>
        <dbReference type="EMBL" id="KAK3737316.1"/>
    </source>
</evidence>
<proteinExistence type="predicted"/>
<dbReference type="Proteomes" id="UP001283361">
    <property type="component" value="Unassembled WGS sequence"/>
</dbReference>
<protein>
    <submittedName>
        <fullName evidence="2">Uncharacterized protein</fullName>
    </submittedName>
</protein>
<gene>
    <name evidence="2" type="ORF">RRG08_067382</name>
</gene>
<dbReference type="AlphaFoldDB" id="A0AAE0Y904"/>
<organism evidence="2 3">
    <name type="scientific">Elysia crispata</name>
    <name type="common">lettuce slug</name>
    <dbReference type="NCBI Taxonomy" id="231223"/>
    <lineage>
        <taxon>Eukaryota</taxon>
        <taxon>Metazoa</taxon>
        <taxon>Spiralia</taxon>
        <taxon>Lophotrochozoa</taxon>
        <taxon>Mollusca</taxon>
        <taxon>Gastropoda</taxon>
        <taxon>Heterobranchia</taxon>
        <taxon>Euthyneura</taxon>
        <taxon>Panpulmonata</taxon>
        <taxon>Sacoglossa</taxon>
        <taxon>Placobranchoidea</taxon>
        <taxon>Plakobranchidae</taxon>
        <taxon>Elysia</taxon>
    </lineage>
</organism>
<feature type="region of interest" description="Disordered" evidence="1">
    <location>
        <begin position="1"/>
        <end position="41"/>
    </location>
</feature>
<feature type="compositionally biased region" description="Basic residues" evidence="1">
    <location>
        <begin position="17"/>
        <end position="34"/>
    </location>
</feature>